<feature type="domain" description="GFO/IDH/MocA-like oxidoreductase" evidence="2">
    <location>
        <begin position="141"/>
        <end position="268"/>
    </location>
</feature>
<dbReference type="AlphaFoldDB" id="A0A1Y5RPQ1"/>
<gene>
    <name evidence="3" type="primary">gfo_1</name>
    <name evidence="3" type="ORF">AQS8620_00488</name>
</gene>
<protein>
    <submittedName>
        <fullName evidence="3">Glucose--fructose oxidoreductase</fullName>
        <ecNumber evidence="3">1.1.99.28</ecNumber>
    </submittedName>
</protein>
<dbReference type="EMBL" id="FWFS01000001">
    <property type="protein sequence ID" value="SLN19757.1"/>
    <property type="molecule type" value="Genomic_DNA"/>
</dbReference>
<dbReference type="InterPro" id="IPR036291">
    <property type="entry name" value="NAD(P)-bd_dom_sf"/>
</dbReference>
<dbReference type="SUPFAM" id="SSF55347">
    <property type="entry name" value="Glyceraldehyde-3-phosphate dehydrogenase-like, C-terminal domain"/>
    <property type="match status" value="1"/>
</dbReference>
<evidence type="ECO:0000259" key="2">
    <source>
        <dbReference type="Pfam" id="PF22725"/>
    </source>
</evidence>
<name>A0A1Y5RPQ1_9RHOB</name>
<dbReference type="Proteomes" id="UP000193862">
    <property type="component" value="Unassembled WGS sequence"/>
</dbReference>
<evidence type="ECO:0000313" key="3">
    <source>
        <dbReference type="EMBL" id="SLN19757.1"/>
    </source>
</evidence>
<dbReference type="GO" id="GO:0000166">
    <property type="term" value="F:nucleotide binding"/>
    <property type="evidence" value="ECO:0007669"/>
    <property type="project" value="InterPro"/>
</dbReference>
<sequence length="364" mass="38490">MSARIRLGMVGGGQGAFIGAVHRMAARLDDRFELVAGALSSDPERAETSARALGLARSYSDFNDMALAEAAREDGIQAVAIVTPNHMHLAPAKAFLAAGIHVICDKPMTATLAQAEELTAIAQASDAKFILTHTYAGYPMVREARRIVASGALGKIRVVNVNYVQDWLATPAAGKQADWRVDPAKSGEGGAIADIGTHAAHLARYVSGLPIDTVAADLQSFVDGRAVDDNAHVMLRMGDARGMLWASQVTPGFVNEVSLRIGGEDAGLEWSHLRPEELRFTRLGEPSQILTRGGPFFEGNARVPGGHPEGYIEAFAQLYSDAADAITSGDMPADLPDVQDGLDGMRFVAACIASSRADGAWTAL</sequence>
<feature type="domain" description="Gfo/Idh/MocA-like oxidoreductase N-terminal" evidence="1">
    <location>
        <begin position="5"/>
        <end position="131"/>
    </location>
</feature>
<evidence type="ECO:0000259" key="1">
    <source>
        <dbReference type="Pfam" id="PF01408"/>
    </source>
</evidence>
<dbReference type="InterPro" id="IPR055170">
    <property type="entry name" value="GFO_IDH_MocA-like_dom"/>
</dbReference>
<reference evidence="3 4" key="1">
    <citation type="submission" date="2017-03" db="EMBL/GenBank/DDBJ databases">
        <authorList>
            <person name="Afonso C.L."/>
            <person name="Miller P.J."/>
            <person name="Scott M.A."/>
            <person name="Spackman E."/>
            <person name="Goraichik I."/>
            <person name="Dimitrov K.M."/>
            <person name="Suarez D.L."/>
            <person name="Swayne D.E."/>
        </authorList>
    </citation>
    <scope>NUCLEOTIDE SEQUENCE [LARGE SCALE GENOMIC DNA]</scope>
    <source>
        <strain evidence="3 4">CECT 8620</strain>
    </source>
</reference>
<dbReference type="SUPFAM" id="SSF51735">
    <property type="entry name" value="NAD(P)-binding Rossmann-fold domains"/>
    <property type="match status" value="1"/>
</dbReference>
<dbReference type="PANTHER" id="PTHR43708">
    <property type="entry name" value="CONSERVED EXPRESSED OXIDOREDUCTASE (EUROFUNG)"/>
    <property type="match status" value="1"/>
</dbReference>
<keyword evidence="4" id="KW-1185">Reference proteome</keyword>
<dbReference type="RefSeq" id="WP_234990351.1">
    <property type="nucleotide sequence ID" value="NZ_FWFS01000001.1"/>
</dbReference>
<evidence type="ECO:0000313" key="4">
    <source>
        <dbReference type="Proteomes" id="UP000193862"/>
    </source>
</evidence>
<proteinExistence type="predicted"/>
<organism evidence="3 4">
    <name type="scientific">Aquimixticola soesokkakensis</name>
    <dbReference type="NCBI Taxonomy" id="1519096"/>
    <lineage>
        <taxon>Bacteria</taxon>
        <taxon>Pseudomonadati</taxon>
        <taxon>Pseudomonadota</taxon>
        <taxon>Alphaproteobacteria</taxon>
        <taxon>Rhodobacterales</taxon>
        <taxon>Paracoccaceae</taxon>
        <taxon>Aquimixticola</taxon>
    </lineage>
</organism>
<dbReference type="Gene3D" id="3.30.360.10">
    <property type="entry name" value="Dihydrodipicolinate Reductase, domain 2"/>
    <property type="match status" value="1"/>
</dbReference>
<dbReference type="PANTHER" id="PTHR43708:SF3">
    <property type="entry name" value="OXIDOREDUCTASE"/>
    <property type="match status" value="1"/>
</dbReference>
<keyword evidence="3" id="KW-0560">Oxidoreductase</keyword>
<dbReference type="Pfam" id="PF22725">
    <property type="entry name" value="GFO_IDH_MocA_C3"/>
    <property type="match status" value="1"/>
</dbReference>
<dbReference type="GO" id="GO:0047061">
    <property type="term" value="F:glucose-fructose oxidoreductase activity"/>
    <property type="evidence" value="ECO:0007669"/>
    <property type="project" value="UniProtKB-EC"/>
</dbReference>
<dbReference type="InterPro" id="IPR000683">
    <property type="entry name" value="Gfo/Idh/MocA-like_OxRdtase_N"/>
</dbReference>
<dbReference type="EC" id="1.1.99.28" evidence="3"/>
<dbReference type="Gene3D" id="3.40.50.720">
    <property type="entry name" value="NAD(P)-binding Rossmann-like Domain"/>
    <property type="match status" value="1"/>
</dbReference>
<dbReference type="InterPro" id="IPR051317">
    <property type="entry name" value="Gfo/Idh/MocA_oxidoreduct"/>
</dbReference>
<accession>A0A1Y5RPQ1</accession>
<dbReference type="Pfam" id="PF01408">
    <property type="entry name" value="GFO_IDH_MocA"/>
    <property type="match status" value="1"/>
</dbReference>